<dbReference type="Proteomes" id="UP000002742">
    <property type="component" value="Chromosome"/>
</dbReference>
<dbReference type="KEGG" id="mmb:Mmol_0061"/>
<evidence type="ECO:0000259" key="4">
    <source>
        <dbReference type="PROSITE" id="PS50987"/>
    </source>
</evidence>
<dbReference type="InterPro" id="IPR051081">
    <property type="entry name" value="HTH_MetalResp_TranReg"/>
</dbReference>
<evidence type="ECO:0000256" key="1">
    <source>
        <dbReference type="ARBA" id="ARBA00023015"/>
    </source>
</evidence>
<dbReference type="AlphaFoldDB" id="C6WY76"/>
<organism evidence="5 6">
    <name type="scientific">Methylotenera mobilis (strain JLW8 / ATCC BAA-1282 / DSM 17540)</name>
    <dbReference type="NCBI Taxonomy" id="583345"/>
    <lineage>
        <taxon>Bacteria</taxon>
        <taxon>Pseudomonadati</taxon>
        <taxon>Pseudomonadota</taxon>
        <taxon>Betaproteobacteria</taxon>
        <taxon>Nitrosomonadales</taxon>
        <taxon>Methylophilaceae</taxon>
        <taxon>Methylotenera</taxon>
    </lineage>
</organism>
<keyword evidence="6" id="KW-1185">Reference proteome</keyword>
<gene>
    <name evidence="5" type="ordered locus">Mmol_0061</name>
</gene>
<accession>C6WY76</accession>
<proteinExistence type="predicted"/>
<dbReference type="CDD" id="cd00090">
    <property type="entry name" value="HTH_ARSR"/>
    <property type="match status" value="1"/>
</dbReference>
<dbReference type="EMBL" id="CP001672">
    <property type="protein sequence ID" value="ACT46972.1"/>
    <property type="molecule type" value="Genomic_DNA"/>
</dbReference>
<dbReference type="HOGENOM" id="CLU_097806_10_1_4"/>
<dbReference type="InterPro" id="IPR036390">
    <property type="entry name" value="WH_DNA-bd_sf"/>
</dbReference>
<dbReference type="InterPro" id="IPR036388">
    <property type="entry name" value="WH-like_DNA-bd_sf"/>
</dbReference>
<evidence type="ECO:0000256" key="2">
    <source>
        <dbReference type="ARBA" id="ARBA00023125"/>
    </source>
</evidence>
<dbReference type="GO" id="GO:0003677">
    <property type="term" value="F:DNA binding"/>
    <property type="evidence" value="ECO:0007669"/>
    <property type="project" value="UniProtKB-KW"/>
</dbReference>
<keyword evidence="1" id="KW-0805">Transcription regulation</keyword>
<evidence type="ECO:0000313" key="5">
    <source>
        <dbReference type="EMBL" id="ACT46972.1"/>
    </source>
</evidence>
<reference evidence="6" key="1">
    <citation type="submission" date="2009-07" db="EMBL/GenBank/DDBJ databases">
        <title>Complete sequence of Methylotenera mobilis JLW8.</title>
        <authorList>
            <consortium name="US DOE Joint Genome Institute"/>
            <person name="Lucas S."/>
            <person name="Copeland A."/>
            <person name="Lapidus A."/>
            <person name="Glavina del Rio T."/>
            <person name="Tice H."/>
            <person name="Bruce D."/>
            <person name="Goodwin L."/>
            <person name="Pitluck S."/>
            <person name="LaButti K.M."/>
            <person name="Clum A."/>
            <person name="Larimer F."/>
            <person name="Land M."/>
            <person name="Hauser L."/>
            <person name="Kyrpides N."/>
            <person name="Mikhailova N."/>
            <person name="Kayluzhnaya M."/>
            <person name="Chistoserdova L."/>
        </authorList>
    </citation>
    <scope>NUCLEOTIDE SEQUENCE [LARGE SCALE GENOMIC DNA]</scope>
    <source>
        <strain evidence="6">JLW8 / ATCC BAA-1282 / DSM 17540</strain>
    </source>
</reference>
<protein>
    <submittedName>
        <fullName evidence="5">Putative transcriptional regulator, ArsR family</fullName>
    </submittedName>
</protein>
<keyword evidence="2" id="KW-0238">DNA-binding</keyword>
<evidence type="ECO:0000313" key="6">
    <source>
        <dbReference type="Proteomes" id="UP000002742"/>
    </source>
</evidence>
<reference evidence="5 6" key="2">
    <citation type="journal article" date="2011" name="J. Bacteriol.">
        <title>Genomes of three methylotrophs from a single niche uncover genetic and metabolic divergence of Methylophilaceae.</title>
        <authorList>
            <person name="Lapidus A."/>
            <person name="Clum A."/>
            <person name="Labutti K."/>
            <person name="Kaluzhnaya M.G."/>
            <person name="Lim S."/>
            <person name="Beck D.A."/>
            <person name="Glavina Del Rio T."/>
            <person name="Nolan M."/>
            <person name="Mavromatis K."/>
            <person name="Huntemann M."/>
            <person name="Lucas S."/>
            <person name="Lidstrom M.E."/>
            <person name="Ivanova N."/>
            <person name="Chistoserdova L."/>
        </authorList>
    </citation>
    <scope>NUCLEOTIDE SEQUENCE [LARGE SCALE GENOMIC DNA]</scope>
    <source>
        <strain evidence="6">JLW8 / ATCC BAA-1282 / DSM 17540</strain>
    </source>
</reference>
<dbReference type="PROSITE" id="PS50987">
    <property type="entry name" value="HTH_ARSR_2"/>
    <property type="match status" value="1"/>
</dbReference>
<dbReference type="InterPro" id="IPR011991">
    <property type="entry name" value="ArsR-like_HTH"/>
</dbReference>
<keyword evidence="3" id="KW-0804">Transcription</keyword>
<dbReference type="PANTHER" id="PTHR33154:SF33">
    <property type="entry name" value="TRANSCRIPTIONAL REPRESSOR SDPR"/>
    <property type="match status" value="1"/>
</dbReference>
<dbReference type="PANTHER" id="PTHR33154">
    <property type="entry name" value="TRANSCRIPTIONAL REGULATOR, ARSR FAMILY"/>
    <property type="match status" value="1"/>
</dbReference>
<evidence type="ECO:0000256" key="3">
    <source>
        <dbReference type="ARBA" id="ARBA00023163"/>
    </source>
</evidence>
<dbReference type="RefSeq" id="WP_012777429.1">
    <property type="nucleotide sequence ID" value="NC_012968.1"/>
</dbReference>
<sequence length="109" mass="12290">MDLNEAMKMLASPTRRTILAWLDNPDQAFKEYSQLYPYKVHGVCASLIQDKIGLSQPATSLCLKALHNAGFLEATKIGKWTYYKKKSNVIEQVLAELQSELGDKDKSLQ</sequence>
<dbReference type="SUPFAM" id="SSF46785">
    <property type="entry name" value="Winged helix' DNA-binding domain"/>
    <property type="match status" value="1"/>
</dbReference>
<dbReference type="eggNOG" id="COG0640">
    <property type="taxonomic scope" value="Bacteria"/>
</dbReference>
<dbReference type="STRING" id="583345.Mmol_0061"/>
<feature type="domain" description="HTH arsR-type" evidence="4">
    <location>
        <begin position="1"/>
        <end position="105"/>
    </location>
</feature>
<dbReference type="OrthoDB" id="9790747at2"/>
<dbReference type="SMART" id="SM00418">
    <property type="entry name" value="HTH_ARSR"/>
    <property type="match status" value="1"/>
</dbReference>
<dbReference type="InterPro" id="IPR001845">
    <property type="entry name" value="HTH_ArsR_DNA-bd_dom"/>
</dbReference>
<name>C6WY76_METML</name>
<dbReference type="GO" id="GO:0003700">
    <property type="term" value="F:DNA-binding transcription factor activity"/>
    <property type="evidence" value="ECO:0007669"/>
    <property type="project" value="InterPro"/>
</dbReference>
<dbReference type="Gene3D" id="1.10.10.10">
    <property type="entry name" value="Winged helix-like DNA-binding domain superfamily/Winged helix DNA-binding domain"/>
    <property type="match status" value="1"/>
</dbReference>